<dbReference type="InterPro" id="IPR032466">
    <property type="entry name" value="Metal_Hydrolase"/>
</dbReference>
<comment type="caution">
    <text evidence="3">The sequence shown here is derived from an EMBL/GenBank/DDBJ whole genome shotgun (WGS) entry which is preliminary data.</text>
</comment>
<dbReference type="Gene3D" id="3.20.20.140">
    <property type="entry name" value="Metal-dependent hydrolases"/>
    <property type="match status" value="1"/>
</dbReference>
<gene>
    <name evidence="3" type="ORF">Ssi02_09760</name>
</gene>
<dbReference type="PANTHER" id="PTHR43794">
    <property type="entry name" value="AMINOHYDROLASE SSNA-RELATED"/>
    <property type="match status" value="1"/>
</dbReference>
<dbReference type="EMBL" id="BOOW01000006">
    <property type="protein sequence ID" value="GII90745.1"/>
    <property type="molecule type" value="Genomic_DNA"/>
</dbReference>
<dbReference type="InterPro" id="IPR050287">
    <property type="entry name" value="MTA/SAH_deaminase"/>
</dbReference>
<dbReference type="InterPro" id="IPR006680">
    <property type="entry name" value="Amidohydro-rel"/>
</dbReference>
<feature type="domain" description="Amidohydrolase-related" evidence="2">
    <location>
        <begin position="42"/>
        <end position="408"/>
    </location>
</feature>
<evidence type="ECO:0000256" key="1">
    <source>
        <dbReference type="ARBA" id="ARBA00022801"/>
    </source>
</evidence>
<accession>A0A919RB90</accession>
<dbReference type="NCBIfam" id="NF006056">
    <property type="entry name" value="PRK08204.1"/>
    <property type="match status" value="1"/>
</dbReference>
<dbReference type="SUPFAM" id="SSF51338">
    <property type="entry name" value="Composite domain of metallo-dependent hydrolases"/>
    <property type="match status" value="1"/>
</dbReference>
<keyword evidence="4" id="KW-1185">Reference proteome</keyword>
<organism evidence="3 4">
    <name type="scientific">Sinosporangium siamense</name>
    <dbReference type="NCBI Taxonomy" id="1367973"/>
    <lineage>
        <taxon>Bacteria</taxon>
        <taxon>Bacillati</taxon>
        <taxon>Actinomycetota</taxon>
        <taxon>Actinomycetes</taxon>
        <taxon>Streptosporangiales</taxon>
        <taxon>Streptosporangiaceae</taxon>
        <taxon>Sinosporangium</taxon>
    </lineage>
</organism>
<proteinExistence type="predicted"/>
<name>A0A919RB90_9ACTN</name>
<dbReference type="AlphaFoldDB" id="A0A919RB90"/>
<evidence type="ECO:0000259" key="2">
    <source>
        <dbReference type="Pfam" id="PF01979"/>
    </source>
</evidence>
<dbReference type="GO" id="GO:0016810">
    <property type="term" value="F:hydrolase activity, acting on carbon-nitrogen (but not peptide) bonds"/>
    <property type="evidence" value="ECO:0007669"/>
    <property type="project" value="InterPro"/>
</dbReference>
<protein>
    <submittedName>
        <fullName evidence="3">TRZ/ATZ family hydrolase</fullName>
    </submittedName>
</protein>
<dbReference type="PANTHER" id="PTHR43794:SF11">
    <property type="entry name" value="AMIDOHYDROLASE-RELATED DOMAIN-CONTAINING PROTEIN"/>
    <property type="match status" value="1"/>
</dbReference>
<dbReference type="InterPro" id="IPR011059">
    <property type="entry name" value="Metal-dep_hydrolase_composite"/>
</dbReference>
<keyword evidence="1 3" id="KW-0378">Hydrolase</keyword>
<reference evidence="3" key="1">
    <citation type="submission" date="2021-01" db="EMBL/GenBank/DDBJ databases">
        <title>Whole genome shotgun sequence of Sinosporangium siamense NBRC 109515.</title>
        <authorList>
            <person name="Komaki H."/>
            <person name="Tamura T."/>
        </authorList>
    </citation>
    <scope>NUCLEOTIDE SEQUENCE</scope>
    <source>
        <strain evidence="3">NBRC 109515</strain>
    </source>
</reference>
<dbReference type="SUPFAM" id="SSF51556">
    <property type="entry name" value="Metallo-dependent hydrolases"/>
    <property type="match status" value="1"/>
</dbReference>
<dbReference type="Proteomes" id="UP000606172">
    <property type="component" value="Unassembled WGS sequence"/>
</dbReference>
<dbReference type="Gene3D" id="2.30.40.10">
    <property type="entry name" value="Urease, subunit C, domain 1"/>
    <property type="match status" value="1"/>
</dbReference>
<evidence type="ECO:0000313" key="3">
    <source>
        <dbReference type="EMBL" id="GII90745.1"/>
    </source>
</evidence>
<dbReference type="Pfam" id="PF01979">
    <property type="entry name" value="Amidohydro_1"/>
    <property type="match status" value="1"/>
</dbReference>
<evidence type="ECO:0000313" key="4">
    <source>
        <dbReference type="Proteomes" id="UP000606172"/>
    </source>
</evidence>
<sequence>MDPAVGDLTGDVLIEDGTIVAIGPDLKVADGSADIVDASRHIVIPGFVDSHRHLFQALMRGLAADWSLFQYFTTMFGVLGPHLSPEHMSLGTALGAYDALDSGVTAVFDYSHNQSTPDHTDEAVHALRGSGIRAMFGYGGSMAEQLEILSPPFKSTTPSNEAEIRRVRSQYFSAGSGLLTMGLAVRGPDSSTMDVVRADFKLARELGLRINTHIGMGALDLNGRPNVTRLHKEGLLGDDLIFGHCNLLTDEEFRMMADAGVSASVTPEDEAAMGHGWPPIAELLKAGIRPNIGIDTCMAVGGDPFTAMRFALAVPRGLANQRSLADSVNPWTLDLSARDVLEFATIEGARALGLERAIGSLTLGKQADIIMIRTDHISMSPVLDPVASIVHHASRQTVDTVFVGGEAVKRDGELVGVNVAELSRRASAAAAELLDAAGVLPGWAPPPPGGH</sequence>